<accession>A0A9D4US97</accession>
<dbReference type="Proteomes" id="UP000886520">
    <property type="component" value="Chromosome 12"/>
</dbReference>
<dbReference type="AlphaFoldDB" id="A0A9D4US97"/>
<protein>
    <submittedName>
        <fullName evidence="1">Uncharacterized protein</fullName>
    </submittedName>
</protein>
<name>A0A9D4US97_ADICA</name>
<evidence type="ECO:0000313" key="1">
    <source>
        <dbReference type="EMBL" id="KAI5072871.1"/>
    </source>
</evidence>
<reference evidence="1" key="1">
    <citation type="submission" date="2021-01" db="EMBL/GenBank/DDBJ databases">
        <title>Adiantum capillus-veneris genome.</title>
        <authorList>
            <person name="Fang Y."/>
            <person name="Liao Q."/>
        </authorList>
    </citation>
    <scope>NUCLEOTIDE SEQUENCE</scope>
    <source>
        <strain evidence="1">H3</strain>
        <tissue evidence="1">Leaf</tissue>
    </source>
</reference>
<dbReference type="EMBL" id="JABFUD020000012">
    <property type="protein sequence ID" value="KAI5072871.1"/>
    <property type="molecule type" value="Genomic_DNA"/>
</dbReference>
<comment type="caution">
    <text evidence="1">The sequence shown here is derived from an EMBL/GenBank/DDBJ whole genome shotgun (WGS) entry which is preliminary data.</text>
</comment>
<proteinExistence type="predicted"/>
<gene>
    <name evidence="1" type="ORF">GOP47_0012977</name>
</gene>
<dbReference type="OrthoDB" id="2005400at2759"/>
<sequence>MVAADRRDARVETIPCGPMRPQQLQRGVYRVLPDVLDQVTFEKQAVEKVVEVPKAGEFLEKAEVYASYSSALDTDNTWKTESSFSRYETYDVMHVDKVVKEQQIAGEETFFCGPGGWATLSCAL</sequence>
<keyword evidence="2" id="KW-1185">Reference proteome</keyword>
<organism evidence="1 2">
    <name type="scientific">Adiantum capillus-veneris</name>
    <name type="common">Maidenhair fern</name>
    <dbReference type="NCBI Taxonomy" id="13818"/>
    <lineage>
        <taxon>Eukaryota</taxon>
        <taxon>Viridiplantae</taxon>
        <taxon>Streptophyta</taxon>
        <taxon>Embryophyta</taxon>
        <taxon>Tracheophyta</taxon>
        <taxon>Polypodiopsida</taxon>
        <taxon>Polypodiidae</taxon>
        <taxon>Polypodiales</taxon>
        <taxon>Pteridineae</taxon>
        <taxon>Pteridaceae</taxon>
        <taxon>Vittarioideae</taxon>
        <taxon>Adiantum</taxon>
    </lineage>
</organism>
<evidence type="ECO:0000313" key="2">
    <source>
        <dbReference type="Proteomes" id="UP000886520"/>
    </source>
</evidence>